<accession>A0A540N0H7</accession>
<protein>
    <submittedName>
        <fullName evidence="1">Uncharacterized protein</fullName>
    </submittedName>
</protein>
<evidence type="ECO:0000313" key="2">
    <source>
        <dbReference type="Proteomes" id="UP000315295"/>
    </source>
</evidence>
<name>A0A540N0H7_MALBA</name>
<proteinExistence type="predicted"/>
<gene>
    <name evidence="1" type="ORF">C1H46_009915</name>
</gene>
<dbReference type="Proteomes" id="UP000315295">
    <property type="component" value="Unassembled WGS sequence"/>
</dbReference>
<evidence type="ECO:0000313" key="1">
    <source>
        <dbReference type="EMBL" id="TQE04499.1"/>
    </source>
</evidence>
<reference evidence="1 2" key="1">
    <citation type="journal article" date="2019" name="G3 (Bethesda)">
        <title>Sequencing of a Wild Apple (Malus baccata) Genome Unravels the Differences Between Cultivated and Wild Apple Species Regarding Disease Resistance and Cold Tolerance.</title>
        <authorList>
            <person name="Chen X."/>
        </authorList>
    </citation>
    <scope>NUCLEOTIDE SEQUENCE [LARGE SCALE GENOMIC DNA]</scope>
    <source>
        <strain evidence="2">cv. Shandingzi</strain>
        <tissue evidence="1">Leaves</tissue>
    </source>
</reference>
<keyword evidence="2" id="KW-1185">Reference proteome</keyword>
<organism evidence="1 2">
    <name type="scientific">Malus baccata</name>
    <name type="common">Siberian crab apple</name>
    <name type="synonym">Pyrus baccata</name>
    <dbReference type="NCBI Taxonomy" id="106549"/>
    <lineage>
        <taxon>Eukaryota</taxon>
        <taxon>Viridiplantae</taxon>
        <taxon>Streptophyta</taxon>
        <taxon>Embryophyta</taxon>
        <taxon>Tracheophyta</taxon>
        <taxon>Spermatophyta</taxon>
        <taxon>Magnoliopsida</taxon>
        <taxon>eudicotyledons</taxon>
        <taxon>Gunneridae</taxon>
        <taxon>Pentapetalae</taxon>
        <taxon>rosids</taxon>
        <taxon>fabids</taxon>
        <taxon>Rosales</taxon>
        <taxon>Rosaceae</taxon>
        <taxon>Amygdaloideae</taxon>
        <taxon>Maleae</taxon>
        <taxon>Malus</taxon>
    </lineage>
</organism>
<dbReference type="AlphaFoldDB" id="A0A540N0H7"/>
<comment type="caution">
    <text evidence="1">The sequence shown here is derived from an EMBL/GenBank/DDBJ whole genome shotgun (WGS) entry which is preliminary data.</text>
</comment>
<sequence length="122" mass="13637">MYGVIKPEISHAGHCIARNRLASLLLFSTNQQSQGTSSFKIAQRGRPRRVGNLVHAESPTAMPGLGSHWCDRRSKKVHLMMAIFSLLGLETLMLRRFIRTCTSHPPLDLARKSLEKATEDKA</sequence>
<dbReference type="EMBL" id="VIEB01000139">
    <property type="protein sequence ID" value="TQE04499.1"/>
    <property type="molecule type" value="Genomic_DNA"/>
</dbReference>